<feature type="region of interest" description="Disordered" evidence="1">
    <location>
        <begin position="133"/>
        <end position="165"/>
    </location>
</feature>
<dbReference type="RefSeq" id="XP_008045877.1">
    <property type="nucleotide sequence ID" value="XM_008047686.1"/>
</dbReference>
<organism evidence="2 3">
    <name type="scientific">Trametes versicolor (strain FP-101664)</name>
    <name type="common">White-rot fungus</name>
    <name type="synonym">Coriolus versicolor</name>
    <dbReference type="NCBI Taxonomy" id="717944"/>
    <lineage>
        <taxon>Eukaryota</taxon>
        <taxon>Fungi</taxon>
        <taxon>Dikarya</taxon>
        <taxon>Basidiomycota</taxon>
        <taxon>Agaricomycotina</taxon>
        <taxon>Agaricomycetes</taxon>
        <taxon>Polyporales</taxon>
        <taxon>Polyporaceae</taxon>
        <taxon>Trametes</taxon>
    </lineage>
</organism>
<dbReference type="GeneID" id="19412467"/>
<feature type="compositionally biased region" description="Basic residues" evidence="1">
    <location>
        <begin position="154"/>
        <end position="165"/>
    </location>
</feature>
<dbReference type="Proteomes" id="UP000054317">
    <property type="component" value="Unassembled WGS sequence"/>
</dbReference>
<evidence type="ECO:0000256" key="1">
    <source>
        <dbReference type="SAM" id="MobiDB-lite"/>
    </source>
</evidence>
<gene>
    <name evidence="2" type="ORF">TRAVEDRAFT_25138</name>
</gene>
<dbReference type="KEGG" id="tvs:TRAVEDRAFT_25138"/>
<dbReference type="AlphaFoldDB" id="R7S636"/>
<protein>
    <submittedName>
        <fullName evidence="2">Uncharacterized protein</fullName>
    </submittedName>
</protein>
<dbReference type="EMBL" id="JH711919">
    <property type="protein sequence ID" value="EIW51238.1"/>
    <property type="molecule type" value="Genomic_DNA"/>
</dbReference>
<proteinExistence type="predicted"/>
<accession>R7S636</accession>
<sequence>MDESGVEVVTSGAIDPLTKNEDGRAVGGTGVVMRPETRKVLVTHAPLYWPDEVKVYLHGACDEQMKAHLAELDVYVEEYRIENDKKTKGGVHLPWCCGEDRQDSELPSLQGATINCLLMPRCMICPEWLASEKGKKQDDNDPDMDMEAQEGRCAARRKRAGAAAR</sequence>
<evidence type="ECO:0000313" key="2">
    <source>
        <dbReference type="EMBL" id="EIW51238.1"/>
    </source>
</evidence>
<evidence type="ECO:0000313" key="3">
    <source>
        <dbReference type="Proteomes" id="UP000054317"/>
    </source>
</evidence>
<reference evidence="3" key="1">
    <citation type="journal article" date="2012" name="Science">
        <title>The Paleozoic origin of enzymatic lignin decomposition reconstructed from 31 fungal genomes.</title>
        <authorList>
            <person name="Floudas D."/>
            <person name="Binder M."/>
            <person name="Riley R."/>
            <person name="Barry K."/>
            <person name="Blanchette R.A."/>
            <person name="Henrissat B."/>
            <person name="Martinez A.T."/>
            <person name="Otillar R."/>
            <person name="Spatafora J.W."/>
            <person name="Yadav J.S."/>
            <person name="Aerts A."/>
            <person name="Benoit I."/>
            <person name="Boyd A."/>
            <person name="Carlson A."/>
            <person name="Copeland A."/>
            <person name="Coutinho P.M."/>
            <person name="de Vries R.P."/>
            <person name="Ferreira P."/>
            <person name="Findley K."/>
            <person name="Foster B."/>
            <person name="Gaskell J."/>
            <person name="Glotzer D."/>
            <person name="Gorecki P."/>
            <person name="Heitman J."/>
            <person name="Hesse C."/>
            <person name="Hori C."/>
            <person name="Igarashi K."/>
            <person name="Jurgens J.A."/>
            <person name="Kallen N."/>
            <person name="Kersten P."/>
            <person name="Kohler A."/>
            <person name="Kuees U."/>
            <person name="Kumar T.K.A."/>
            <person name="Kuo A."/>
            <person name="LaButti K."/>
            <person name="Larrondo L.F."/>
            <person name="Lindquist E."/>
            <person name="Ling A."/>
            <person name="Lombard V."/>
            <person name="Lucas S."/>
            <person name="Lundell T."/>
            <person name="Martin R."/>
            <person name="McLaughlin D.J."/>
            <person name="Morgenstern I."/>
            <person name="Morin E."/>
            <person name="Murat C."/>
            <person name="Nagy L.G."/>
            <person name="Nolan M."/>
            <person name="Ohm R.A."/>
            <person name="Patyshakuliyeva A."/>
            <person name="Rokas A."/>
            <person name="Ruiz-Duenas F.J."/>
            <person name="Sabat G."/>
            <person name="Salamov A."/>
            <person name="Samejima M."/>
            <person name="Schmutz J."/>
            <person name="Slot J.C."/>
            <person name="St John F."/>
            <person name="Stenlid J."/>
            <person name="Sun H."/>
            <person name="Sun S."/>
            <person name="Syed K."/>
            <person name="Tsang A."/>
            <person name="Wiebenga A."/>
            <person name="Young D."/>
            <person name="Pisabarro A."/>
            <person name="Eastwood D.C."/>
            <person name="Martin F."/>
            <person name="Cullen D."/>
            <person name="Grigoriev I.V."/>
            <person name="Hibbett D.S."/>
        </authorList>
    </citation>
    <scope>NUCLEOTIDE SEQUENCE [LARGE SCALE GENOMIC DNA]</scope>
    <source>
        <strain evidence="3">FP-101664</strain>
    </source>
</reference>
<name>R7S636_TRAVS</name>
<keyword evidence="3" id="KW-1185">Reference proteome</keyword>